<dbReference type="Pfam" id="PF00501">
    <property type="entry name" value="AMP-binding"/>
    <property type="match status" value="1"/>
</dbReference>
<dbReference type="PANTHER" id="PTHR43352:SF1">
    <property type="entry name" value="ANTHRANILATE--COA LIGASE"/>
    <property type="match status" value="1"/>
</dbReference>
<dbReference type="InterPro" id="IPR020845">
    <property type="entry name" value="AMP-binding_CS"/>
</dbReference>
<dbReference type="Gene3D" id="3.30.300.30">
    <property type="match status" value="1"/>
</dbReference>
<organism evidence="4 5">
    <name type="scientific">Streptomyces graminofaciens</name>
    <dbReference type="NCBI Taxonomy" id="68212"/>
    <lineage>
        <taxon>Bacteria</taxon>
        <taxon>Bacillati</taxon>
        <taxon>Actinomycetota</taxon>
        <taxon>Actinomycetes</taxon>
        <taxon>Kitasatosporales</taxon>
        <taxon>Streptomycetaceae</taxon>
        <taxon>Streptomyces</taxon>
    </lineage>
</organism>
<gene>
    <name evidence="4" type="ORF">SGFS_034900</name>
</gene>
<keyword evidence="5" id="KW-1185">Reference proteome</keyword>
<evidence type="ECO:0000313" key="5">
    <source>
        <dbReference type="Proteomes" id="UP001321542"/>
    </source>
</evidence>
<feature type="domain" description="AMP-binding enzyme C-terminal" evidence="3">
    <location>
        <begin position="444"/>
        <end position="519"/>
    </location>
</feature>
<feature type="domain" description="AMP-dependent synthetase/ligase" evidence="2">
    <location>
        <begin position="50"/>
        <end position="389"/>
    </location>
</feature>
<name>A0ABN5VGX3_9ACTN</name>
<dbReference type="InterPro" id="IPR042099">
    <property type="entry name" value="ANL_N_sf"/>
</dbReference>
<dbReference type="EMBL" id="AP018448">
    <property type="protein sequence ID" value="BBC32196.1"/>
    <property type="molecule type" value="Genomic_DNA"/>
</dbReference>
<evidence type="ECO:0000256" key="1">
    <source>
        <dbReference type="ARBA" id="ARBA00022598"/>
    </source>
</evidence>
<dbReference type="Pfam" id="PF13193">
    <property type="entry name" value="AMP-binding_C"/>
    <property type="match status" value="1"/>
</dbReference>
<dbReference type="InterPro" id="IPR025110">
    <property type="entry name" value="AMP-bd_C"/>
</dbReference>
<dbReference type="SUPFAM" id="SSF56801">
    <property type="entry name" value="Acetyl-CoA synthetase-like"/>
    <property type="match status" value="1"/>
</dbReference>
<dbReference type="InterPro" id="IPR045851">
    <property type="entry name" value="AMP-bd_C_sf"/>
</dbReference>
<dbReference type="GO" id="GO:0016874">
    <property type="term" value="F:ligase activity"/>
    <property type="evidence" value="ECO:0007669"/>
    <property type="project" value="UniProtKB-KW"/>
</dbReference>
<dbReference type="PANTHER" id="PTHR43352">
    <property type="entry name" value="ACETYL-COA SYNTHETASE"/>
    <property type="match status" value="1"/>
</dbReference>
<dbReference type="PROSITE" id="PS00455">
    <property type="entry name" value="AMP_BINDING"/>
    <property type="match status" value="1"/>
</dbReference>
<sequence length="532" mass="57296">MNLGVSAHTDTFARDHLPPREQWPDLTFDLPELRYPARLNAAAELLEGAAPDRPVFHTPAGESWTYGELRSRVDGIAHALTGTLGVVPGNRVLLRGPTTPWLAACWLAVLKAGAVAVTVLAQTRPYELATVCELARVTHALCDIRSLDDLAKAEVPGLRITAYGGDAPDDLLNLPVPHGPYEAVRTAADDVALIAFTSGTTGRPKGCMHFHRDLLAIADTFSKHVLAPRADDVFAGSPPLGFTFGLGGLVVFPMRAGASALLLEQAGPKQLLPAIAGHRVSVLFTAPTAYRAMLGEMDGHDVSSLRRCVSAGENLPSATWEAWRERTGLRIINGIGATELLHIFISAADEGIRPGTTGVPVPGWHARVQDENGVPVPDGQQGLLAVRGPVGCRYLADPRQREYVRDGWNLTGDTYVREPDGYFRFVARADDMIISAGYNIAGPEVEDALLRHPDVREAAVVGRPDEARGQVVVAYVVVRPGAPGDPEALRAFLKAELAPYKCPREVVLLDALPRTATGKLQRFRLRTASDQR</sequence>
<evidence type="ECO:0000259" key="3">
    <source>
        <dbReference type="Pfam" id="PF13193"/>
    </source>
</evidence>
<reference evidence="4 5" key="2">
    <citation type="journal article" date="2023" name="ChemBioChem">
        <title>Acyltransferase Domain Exchange between Two Independent Type I Polyketide Synthases in the Same Producer Strain of Macrolide Antibiotics.</title>
        <authorList>
            <person name="Kudo F."/>
            <person name="Kishikawa K."/>
            <person name="Tsuboi K."/>
            <person name="Kido T."/>
            <person name="Usui T."/>
            <person name="Hashimoto J."/>
            <person name="Shin-Ya K."/>
            <person name="Miyanaga A."/>
            <person name="Eguchi T."/>
        </authorList>
    </citation>
    <scope>NUCLEOTIDE SEQUENCE [LARGE SCALE GENOMIC DNA]</scope>
    <source>
        <strain evidence="4 5">A-8890</strain>
    </source>
</reference>
<keyword evidence="1 4" id="KW-0436">Ligase</keyword>
<dbReference type="InterPro" id="IPR000873">
    <property type="entry name" value="AMP-dep_synth/lig_dom"/>
</dbReference>
<accession>A0ABN5VGX3</accession>
<dbReference type="Gene3D" id="3.40.50.12780">
    <property type="entry name" value="N-terminal domain of ligase-like"/>
    <property type="match status" value="1"/>
</dbReference>
<dbReference type="Proteomes" id="UP001321542">
    <property type="component" value="Chromosome"/>
</dbReference>
<proteinExistence type="predicted"/>
<dbReference type="RefSeq" id="WP_286251182.1">
    <property type="nucleotide sequence ID" value="NZ_AP018448.1"/>
</dbReference>
<reference evidence="4 5" key="1">
    <citation type="journal article" date="2010" name="ChemBioChem">
        <title>Cloning and characterization of the biosynthetic gene cluster of 16-membered macrolide antibiotic FD-891: involvement of a dual functional cytochrome P450 monooxygenase catalyzing epoxidation and hydroxylation.</title>
        <authorList>
            <person name="Kudo F."/>
            <person name="Motegi A."/>
            <person name="Mizoue K."/>
            <person name="Eguchi T."/>
        </authorList>
    </citation>
    <scope>NUCLEOTIDE SEQUENCE [LARGE SCALE GENOMIC DNA]</scope>
    <source>
        <strain evidence="4 5">A-8890</strain>
    </source>
</reference>
<protein>
    <submittedName>
        <fullName evidence="4">2-aminobenzoate-CoA ligase</fullName>
    </submittedName>
</protein>
<evidence type="ECO:0000259" key="2">
    <source>
        <dbReference type="Pfam" id="PF00501"/>
    </source>
</evidence>
<evidence type="ECO:0000313" key="4">
    <source>
        <dbReference type="EMBL" id="BBC32196.1"/>
    </source>
</evidence>